<evidence type="ECO:0000313" key="2">
    <source>
        <dbReference type="Proteomes" id="UP000198372"/>
    </source>
</evidence>
<dbReference type="OrthoDB" id="256333at2759"/>
<sequence length="88" mass="9362">MCAAWALLGHGVEGGPHPPVFIPQLNELRKAGYLPLDKSSKQFALGQIKHGSVSGGPYRMECDACDGSFTRLTIGEAARLMGFIDLCG</sequence>
<keyword evidence="2" id="KW-1185">Reference proteome</keyword>
<dbReference type="AlphaFoldDB" id="A0A238F4K1"/>
<evidence type="ECO:0000313" key="1">
    <source>
        <dbReference type="EMBL" id="SCV67965.1"/>
    </source>
</evidence>
<protein>
    <submittedName>
        <fullName evidence="1">BQ2448_86 protein</fullName>
    </submittedName>
</protein>
<organism evidence="1 2">
    <name type="scientific">Microbotryum intermedium</name>
    <dbReference type="NCBI Taxonomy" id="269621"/>
    <lineage>
        <taxon>Eukaryota</taxon>
        <taxon>Fungi</taxon>
        <taxon>Dikarya</taxon>
        <taxon>Basidiomycota</taxon>
        <taxon>Pucciniomycotina</taxon>
        <taxon>Microbotryomycetes</taxon>
        <taxon>Microbotryales</taxon>
        <taxon>Microbotryaceae</taxon>
        <taxon>Microbotryum</taxon>
    </lineage>
</organism>
<accession>A0A238F4K1</accession>
<reference evidence="2" key="1">
    <citation type="submission" date="2016-09" db="EMBL/GenBank/DDBJ databases">
        <authorList>
            <person name="Jeantristanb JTB J.-T."/>
            <person name="Ricardo R."/>
        </authorList>
    </citation>
    <scope>NUCLEOTIDE SEQUENCE [LARGE SCALE GENOMIC DNA]</scope>
</reference>
<proteinExistence type="predicted"/>
<dbReference type="EMBL" id="FMSP01000003">
    <property type="protein sequence ID" value="SCV67965.1"/>
    <property type="molecule type" value="Genomic_DNA"/>
</dbReference>
<gene>
    <name evidence="1" type="ORF">BQ2448_86</name>
</gene>
<dbReference type="Proteomes" id="UP000198372">
    <property type="component" value="Unassembled WGS sequence"/>
</dbReference>
<name>A0A238F4K1_9BASI</name>